<keyword evidence="3" id="KW-0804">Transcription</keyword>
<dbReference type="CDD" id="cd00167">
    <property type="entry name" value="SANT"/>
    <property type="match status" value="1"/>
</dbReference>
<dbReference type="FunFam" id="1.10.10.60:FF:000154">
    <property type="entry name" value="Transcription factor SRM1"/>
    <property type="match status" value="1"/>
</dbReference>
<feature type="region of interest" description="Disordered" evidence="5">
    <location>
        <begin position="63"/>
        <end position="87"/>
    </location>
</feature>
<dbReference type="Gene3D" id="1.10.10.60">
    <property type="entry name" value="Homeodomain-like"/>
    <property type="match status" value="1"/>
</dbReference>
<evidence type="ECO:0000259" key="6">
    <source>
        <dbReference type="PROSITE" id="PS50090"/>
    </source>
</evidence>
<dbReference type="Gramene" id="KCW68235">
    <property type="protein sequence ID" value="KCW68235"/>
    <property type="gene ID" value="EUGRSUZ_F01887"/>
</dbReference>
<dbReference type="KEGG" id="egr:104449015"/>
<dbReference type="PROSITE" id="PS50090">
    <property type="entry name" value="MYB_LIKE"/>
    <property type="match status" value="1"/>
</dbReference>
<dbReference type="OMA" id="ADLMYIE"/>
<dbReference type="InterPro" id="IPR009057">
    <property type="entry name" value="Homeodomain-like_sf"/>
</dbReference>
<evidence type="ECO:0000256" key="2">
    <source>
        <dbReference type="ARBA" id="ARBA00023015"/>
    </source>
</evidence>
<dbReference type="PANTHER" id="PTHR43952:SF80">
    <property type="entry name" value="PROTEIN RADIALIS-LIKE 3"/>
    <property type="match status" value="1"/>
</dbReference>
<evidence type="ECO:0000256" key="1">
    <source>
        <dbReference type="ARBA" id="ARBA00004123"/>
    </source>
</evidence>
<gene>
    <name evidence="8" type="ORF">EUGRSUZ_F01887</name>
</gene>
<name>A0A059BRE5_EUCGR</name>
<dbReference type="SUPFAM" id="SSF46689">
    <property type="entry name" value="Homeodomain-like"/>
    <property type="match status" value="1"/>
</dbReference>
<feature type="domain" description="Myb-like" evidence="6">
    <location>
        <begin position="1"/>
        <end position="52"/>
    </location>
</feature>
<evidence type="ECO:0000259" key="7">
    <source>
        <dbReference type="PROSITE" id="PS51293"/>
    </source>
</evidence>
<dbReference type="STRING" id="71139.A0A059BRE5"/>
<dbReference type="InterPro" id="IPR044636">
    <property type="entry name" value="RADIALIS-like"/>
</dbReference>
<comment type="subcellular location">
    <subcellularLocation>
        <location evidence="1">Nucleus</location>
    </subcellularLocation>
</comment>
<dbReference type="SMR" id="A0A059BRE5"/>
<keyword evidence="4" id="KW-0539">Nucleus</keyword>
<dbReference type="AlphaFoldDB" id="A0A059BRE5"/>
<reference evidence="8" key="1">
    <citation type="submission" date="2013-07" db="EMBL/GenBank/DDBJ databases">
        <title>The genome of Eucalyptus grandis.</title>
        <authorList>
            <person name="Schmutz J."/>
            <person name="Hayes R."/>
            <person name="Myburg A."/>
            <person name="Tuskan G."/>
            <person name="Grattapaglia D."/>
            <person name="Rokhsar D.S."/>
        </authorList>
    </citation>
    <scope>NUCLEOTIDE SEQUENCE</scope>
    <source>
        <tissue evidence="8">Leaf extractions</tissue>
    </source>
</reference>
<evidence type="ECO:0000256" key="4">
    <source>
        <dbReference type="ARBA" id="ARBA00023242"/>
    </source>
</evidence>
<evidence type="ECO:0000256" key="5">
    <source>
        <dbReference type="SAM" id="MobiDB-lite"/>
    </source>
</evidence>
<dbReference type="eggNOG" id="KOG0724">
    <property type="taxonomic scope" value="Eukaryota"/>
</dbReference>
<dbReference type="OrthoDB" id="118550at2759"/>
<proteinExistence type="predicted"/>
<keyword evidence="2" id="KW-0805">Transcription regulation</keyword>
<dbReference type="InterPro" id="IPR017884">
    <property type="entry name" value="SANT_dom"/>
</dbReference>
<dbReference type="InterPro" id="IPR001005">
    <property type="entry name" value="SANT/Myb"/>
</dbReference>
<evidence type="ECO:0000313" key="8">
    <source>
        <dbReference type="EMBL" id="KCW68235.1"/>
    </source>
</evidence>
<sequence>MAASWTREQNKRFEEALALYDENTPDRWQRVARAVGDGKSVEEVRRHYEVLVRDLVRIESGQIPLPNYRGSDQSDESSRLLRNMRLH</sequence>
<organism evidence="8">
    <name type="scientific">Eucalyptus grandis</name>
    <name type="common">Flooded gum</name>
    <dbReference type="NCBI Taxonomy" id="71139"/>
    <lineage>
        <taxon>Eukaryota</taxon>
        <taxon>Viridiplantae</taxon>
        <taxon>Streptophyta</taxon>
        <taxon>Embryophyta</taxon>
        <taxon>Tracheophyta</taxon>
        <taxon>Spermatophyta</taxon>
        <taxon>Magnoliopsida</taxon>
        <taxon>eudicotyledons</taxon>
        <taxon>Gunneridae</taxon>
        <taxon>Pentapetalae</taxon>
        <taxon>rosids</taxon>
        <taxon>malvids</taxon>
        <taxon>Myrtales</taxon>
        <taxon>Myrtaceae</taxon>
        <taxon>Myrtoideae</taxon>
        <taxon>Eucalypteae</taxon>
        <taxon>Eucalyptus</taxon>
    </lineage>
</organism>
<dbReference type="GO" id="GO:0003700">
    <property type="term" value="F:DNA-binding transcription factor activity"/>
    <property type="evidence" value="ECO:0007669"/>
    <property type="project" value="InterPro"/>
</dbReference>
<dbReference type="Pfam" id="PF00249">
    <property type="entry name" value="Myb_DNA-binding"/>
    <property type="match status" value="1"/>
</dbReference>
<accession>A0A059BRE5</accession>
<protein>
    <submittedName>
        <fullName evidence="8">Uncharacterized protein</fullName>
    </submittedName>
</protein>
<dbReference type="SMART" id="SM00717">
    <property type="entry name" value="SANT"/>
    <property type="match status" value="1"/>
</dbReference>
<dbReference type="PANTHER" id="PTHR43952">
    <property type="entry name" value="MYB FAMILY TRANSCRIPTION FACTOR-RELATED"/>
    <property type="match status" value="1"/>
</dbReference>
<evidence type="ECO:0000256" key="3">
    <source>
        <dbReference type="ARBA" id="ARBA00023163"/>
    </source>
</evidence>
<dbReference type="GO" id="GO:0005634">
    <property type="term" value="C:nucleus"/>
    <property type="evidence" value="ECO:0007669"/>
    <property type="project" value="UniProtKB-SubCell"/>
</dbReference>
<dbReference type="PROSITE" id="PS51293">
    <property type="entry name" value="SANT"/>
    <property type="match status" value="1"/>
</dbReference>
<feature type="domain" description="SANT" evidence="7">
    <location>
        <begin position="1"/>
        <end position="56"/>
    </location>
</feature>
<dbReference type="EMBL" id="KK198758">
    <property type="protein sequence ID" value="KCW68235.1"/>
    <property type="molecule type" value="Genomic_DNA"/>
</dbReference>
<dbReference type="InParanoid" id="A0A059BRE5"/>